<dbReference type="OrthoDB" id="947434at2"/>
<feature type="chain" id="PRO_5002300305" description="Outer membrane protein beta-barrel domain-containing protein" evidence="1">
    <location>
        <begin position="21"/>
        <end position="188"/>
    </location>
</feature>
<proteinExistence type="predicted"/>
<dbReference type="PATRIC" id="fig|516051.4.peg.1512"/>
<evidence type="ECO:0000259" key="2">
    <source>
        <dbReference type="Pfam" id="PF13568"/>
    </source>
</evidence>
<accession>A0A0D5YS30</accession>
<keyword evidence="1" id="KW-0732">Signal</keyword>
<dbReference type="STRING" id="516051.VC82_1465"/>
<dbReference type="InterPro" id="IPR025665">
    <property type="entry name" value="Beta-barrel_OMP_2"/>
</dbReference>
<dbReference type="HOGENOM" id="CLU_082049_4_1_10"/>
<dbReference type="Pfam" id="PF13568">
    <property type="entry name" value="OMP_b-brl_2"/>
    <property type="match status" value="1"/>
</dbReference>
<evidence type="ECO:0000256" key="1">
    <source>
        <dbReference type="SAM" id="SignalP"/>
    </source>
</evidence>
<sequence>MKKLIVFAVLVAFGHTMGNAQDLAFGAKAGLNLSTLQPELTDSRTVFHLGGVAEISLTDVFSVQPELLYSAHGAKDQNDSNNDEIFKIDYLTLPIMAKYYVYDGLSVEAGPQVGFLLSSKQEDNGETDDLKDVTKSTDIGFALGVGYKLENGLNFGLRYYLGSDVNDIDEDTEEFKNRVFQISVGYFF</sequence>
<feature type="domain" description="Outer membrane protein beta-barrel" evidence="2">
    <location>
        <begin position="19"/>
        <end position="162"/>
    </location>
</feature>
<dbReference type="EMBL" id="CP011071">
    <property type="protein sequence ID" value="AKA35087.1"/>
    <property type="molecule type" value="Genomic_DNA"/>
</dbReference>
<reference evidence="3 4" key="1">
    <citation type="submission" date="2015-03" db="EMBL/GenBank/DDBJ databases">
        <title>Complete genome sequence of Muricauda lutaonensis CC-HSB-11T, isolated from a coastal hot spring.</title>
        <authorList>
            <person name="Kim K.M."/>
        </authorList>
    </citation>
    <scope>NUCLEOTIDE SEQUENCE [LARGE SCALE GENOMIC DNA]</scope>
    <source>
        <strain evidence="3 4">CC-HSB-11</strain>
    </source>
</reference>
<dbReference type="InterPro" id="IPR011250">
    <property type="entry name" value="OMP/PagP_B-barrel"/>
</dbReference>
<dbReference type="KEGG" id="mlt:VC82_1465"/>
<dbReference type="Gene3D" id="2.40.160.20">
    <property type="match status" value="1"/>
</dbReference>
<name>A0A0D5YS30_9FLAO</name>
<dbReference type="Proteomes" id="UP000032726">
    <property type="component" value="Chromosome"/>
</dbReference>
<feature type="signal peptide" evidence="1">
    <location>
        <begin position="1"/>
        <end position="20"/>
    </location>
</feature>
<organism evidence="3 4">
    <name type="scientific">Flagellimonas lutaonensis</name>
    <dbReference type="NCBI Taxonomy" id="516051"/>
    <lineage>
        <taxon>Bacteria</taxon>
        <taxon>Pseudomonadati</taxon>
        <taxon>Bacteroidota</taxon>
        <taxon>Flavobacteriia</taxon>
        <taxon>Flavobacteriales</taxon>
        <taxon>Flavobacteriaceae</taxon>
        <taxon>Flagellimonas</taxon>
    </lineage>
</organism>
<dbReference type="SUPFAM" id="SSF56925">
    <property type="entry name" value="OMPA-like"/>
    <property type="match status" value="1"/>
</dbReference>
<dbReference type="RefSeq" id="WP_052698945.1">
    <property type="nucleotide sequence ID" value="NZ_CP011071.1"/>
</dbReference>
<protein>
    <recommendedName>
        <fullName evidence="2">Outer membrane protein beta-barrel domain-containing protein</fullName>
    </recommendedName>
</protein>
<dbReference type="AlphaFoldDB" id="A0A0D5YS30"/>
<evidence type="ECO:0000313" key="3">
    <source>
        <dbReference type="EMBL" id="AKA35087.1"/>
    </source>
</evidence>
<evidence type="ECO:0000313" key="4">
    <source>
        <dbReference type="Proteomes" id="UP000032726"/>
    </source>
</evidence>
<keyword evidence="4" id="KW-1185">Reference proteome</keyword>
<gene>
    <name evidence="3" type="ORF">VC82_1465</name>
</gene>